<evidence type="ECO:0000256" key="2">
    <source>
        <dbReference type="ARBA" id="ARBA00022884"/>
    </source>
</evidence>
<comment type="caution">
    <text evidence="9">The sequence shown here is derived from an EMBL/GenBank/DDBJ whole genome shotgun (WGS) entry which is preliminary data.</text>
</comment>
<dbReference type="InterPro" id="IPR001021">
    <property type="entry name" value="Ribosomal_bL25_long"/>
</dbReference>
<dbReference type="Gene3D" id="2.40.240.10">
    <property type="entry name" value="Ribosomal Protein L25, Chain P"/>
    <property type="match status" value="1"/>
</dbReference>
<dbReference type="GO" id="GO:0008097">
    <property type="term" value="F:5S rRNA binding"/>
    <property type="evidence" value="ECO:0007669"/>
    <property type="project" value="InterPro"/>
</dbReference>
<dbReference type="CDD" id="cd00495">
    <property type="entry name" value="Ribosomal_L25_TL5_CTC"/>
    <property type="match status" value="1"/>
</dbReference>
<dbReference type="GO" id="GO:0003735">
    <property type="term" value="F:structural constituent of ribosome"/>
    <property type="evidence" value="ECO:0007669"/>
    <property type="project" value="InterPro"/>
</dbReference>
<dbReference type="Proteomes" id="UP000658613">
    <property type="component" value="Unassembled WGS sequence"/>
</dbReference>
<dbReference type="InterPro" id="IPR029751">
    <property type="entry name" value="Ribosomal_L25_dom"/>
</dbReference>
<keyword evidence="4 5" id="KW-0687">Ribonucleoprotein</keyword>
<dbReference type="InterPro" id="IPR020056">
    <property type="entry name" value="Rbsml_bL25/Gln-tRNA_synth_N"/>
</dbReference>
<dbReference type="NCBIfam" id="TIGR00731">
    <property type="entry name" value="bL25_bact_ctc"/>
    <property type="match status" value="1"/>
</dbReference>
<comment type="function">
    <text evidence="5">This is one of the proteins that binds to the 5S RNA in the ribosome where it forms part of the central protuberance.</text>
</comment>
<organism evidence="9 10">
    <name type="scientific">Corynebacterium aquatimens</name>
    <dbReference type="NCBI Taxonomy" id="1190508"/>
    <lineage>
        <taxon>Bacteria</taxon>
        <taxon>Bacillati</taxon>
        <taxon>Actinomycetota</taxon>
        <taxon>Actinomycetes</taxon>
        <taxon>Mycobacteriales</taxon>
        <taxon>Corynebacteriaceae</taxon>
        <taxon>Corynebacterium</taxon>
    </lineage>
</organism>
<dbReference type="InterPro" id="IPR011035">
    <property type="entry name" value="Ribosomal_bL25/Gln-tRNA_synth"/>
</dbReference>
<proteinExistence type="inferred from homology"/>
<evidence type="ECO:0000256" key="3">
    <source>
        <dbReference type="ARBA" id="ARBA00022980"/>
    </source>
</evidence>
<dbReference type="GO" id="GO:0022625">
    <property type="term" value="C:cytosolic large ribosomal subunit"/>
    <property type="evidence" value="ECO:0007669"/>
    <property type="project" value="TreeGrafter"/>
</dbReference>
<dbReference type="InterPro" id="IPR037121">
    <property type="entry name" value="Ribosomal_bL25_C"/>
</dbReference>
<dbReference type="InterPro" id="IPR020057">
    <property type="entry name" value="Ribosomal_bL25_b-dom"/>
</dbReference>
<dbReference type="GO" id="GO:0006412">
    <property type="term" value="P:translation"/>
    <property type="evidence" value="ECO:0007669"/>
    <property type="project" value="UniProtKB-UniRule"/>
</dbReference>
<keyword evidence="10" id="KW-1185">Reference proteome</keyword>
<evidence type="ECO:0000256" key="1">
    <source>
        <dbReference type="ARBA" id="ARBA00022730"/>
    </source>
</evidence>
<dbReference type="Pfam" id="PF01386">
    <property type="entry name" value="Ribosomal_L25p"/>
    <property type="match status" value="1"/>
</dbReference>
<sequence>MAQTPVIKANLREEFGKGASRRLRRDGRVPGVLYSAGEDNIHFDVDRLEITALVRHDGVNAVLELDIDGEQHLAMVKVIDQNVLTLNIDHIDLLGIKRGEKVVVEVPVTIEGEAAADAVVLQEADVIEIEVEALHIPEEIVVSVEGKEIGDQITAADVTLPEGATLTTDAETLVVNITFEQVDEELEAAAEAAEEGGAEAGAESDEEPAEGEGDSEGGEE</sequence>
<feature type="region of interest" description="Disordered" evidence="6">
    <location>
        <begin position="187"/>
        <end position="220"/>
    </location>
</feature>
<dbReference type="RefSeq" id="WP_196823811.1">
    <property type="nucleotide sequence ID" value="NZ_CP046980.1"/>
</dbReference>
<dbReference type="SUPFAM" id="SSF50715">
    <property type="entry name" value="Ribosomal protein L25-like"/>
    <property type="match status" value="1"/>
</dbReference>
<dbReference type="Gene3D" id="2.170.120.20">
    <property type="entry name" value="Ribosomal protein L25, beta domain"/>
    <property type="match status" value="1"/>
</dbReference>
<evidence type="ECO:0000313" key="9">
    <source>
        <dbReference type="EMBL" id="MBG6121193.1"/>
    </source>
</evidence>
<comment type="subunit">
    <text evidence="5">Part of the 50S ribosomal subunit; part of the 5S rRNA/L5/L18/L25 subcomplex. Contacts the 5S rRNA. Binds to the 5S rRNA independently of L5 and L18.</text>
</comment>
<evidence type="ECO:0000256" key="4">
    <source>
        <dbReference type="ARBA" id="ARBA00023274"/>
    </source>
</evidence>
<dbReference type="HAMAP" id="MF_01334">
    <property type="entry name" value="Ribosomal_bL25_CTC"/>
    <property type="match status" value="1"/>
</dbReference>
<keyword evidence="3 5" id="KW-0689">Ribosomal protein</keyword>
<dbReference type="EMBL" id="JADOUE010000001">
    <property type="protein sequence ID" value="MBG6121193.1"/>
    <property type="molecule type" value="Genomic_DNA"/>
</dbReference>
<dbReference type="PANTHER" id="PTHR33284:SF1">
    <property type="entry name" value="RIBOSOMAL PROTEIN L25_GLN-TRNA SYNTHETASE, ANTI-CODON-BINDING DOMAIN-CONTAINING PROTEIN"/>
    <property type="match status" value="1"/>
</dbReference>
<reference evidence="9" key="1">
    <citation type="submission" date="2020-11" db="EMBL/GenBank/DDBJ databases">
        <title>Sequencing the genomes of 1000 actinobacteria strains.</title>
        <authorList>
            <person name="Klenk H.-P."/>
        </authorList>
    </citation>
    <scope>NUCLEOTIDE SEQUENCE</scope>
    <source>
        <strain evidence="9">DSM 45632</strain>
    </source>
</reference>
<feature type="domain" description="Large ribosomal subunit protein bL25 beta" evidence="8">
    <location>
        <begin position="101"/>
        <end position="178"/>
    </location>
</feature>
<accession>A0A931DYU0</accession>
<evidence type="ECO:0000256" key="6">
    <source>
        <dbReference type="SAM" id="MobiDB-lite"/>
    </source>
</evidence>
<protein>
    <recommendedName>
        <fullName evidence="5">Large ribosomal subunit protein bL25</fullName>
    </recommendedName>
    <alternativeName>
        <fullName evidence="5">General stress protein CTC</fullName>
    </alternativeName>
</protein>
<evidence type="ECO:0000259" key="8">
    <source>
        <dbReference type="Pfam" id="PF14693"/>
    </source>
</evidence>
<keyword evidence="2 5" id="KW-0694">RNA-binding</keyword>
<evidence type="ECO:0000313" key="10">
    <source>
        <dbReference type="Proteomes" id="UP000658613"/>
    </source>
</evidence>
<evidence type="ECO:0000256" key="5">
    <source>
        <dbReference type="HAMAP-Rule" id="MF_01334"/>
    </source>
</evidence>
<dbReference type="PANTHER" id="PTHR33284">
    <property type="entry name" value="RIBOSOMAL PROTEIN L25/GLN-TRNA SYNTHETASE, ANTI-CODON-BINDING DOMAIN-CONTAINING PROTEIN"/>
    <property type="match status" value="1"/>
</dbReference>
<keyword evidence="1 5" id="KW-0699">rRNA-binding</keyword>
<feature type="domain" description="Large ribosomal subunit protein bL25 L25" evidence="7">
    <location>
        <begin position="7"/>
        <end position="93"/>
    </location>
</feature>
<gene>
    <name evidence="5" type="primary">rplY</name>
    <name evidence="5" type="synonym">ctc</name>
    <name evidence="9" type="ORF">IW254_000162</name>
</gene>
<dbReference type="InterPro" id="IPR020930">
    <property type="entry name" value="Ribosomal_uL5_bac-type"/>
</dbReference>
<dbReference type="Pfam" id="PF14693">
    <property type="entry name" value="Ribosomal_TL5_C"/>
    <property type="match status" value="1"/>
</dbReference>
<dbReference type="NCBIfam" id="NF004131">
    <property type="entry name" value="PRK05618.2-1"/>
    <property type="match status" value="1"/>
</dbReference>
<comment type="similarity">
    <text evidence="5">Belongs to the bacterial ribosomal protein bL25 family. CTC subfamily.</text>
</comment>
<dbReference type="AlphaFoldDB" id="A0A931DYU0"/>
<evidence type="ECO:0000259" key="7">
    <source>
        <dbReference type="Pfam" id="PF01386"/>
    </source>
</evidence>
<name>A0A931DYU0_9CORY</name>